<evidence type="ECO:0000256" key="3">
    <source>
        <dbReference type="ARBA" id="ARBA00012755"/>
    </source>
</evidence>
<dbReference type="PANTHER" id="PTHR11452:SF75">
    <property type="entry name" value="ALPHA-GALACTOSIDASE MEL1"/>
    <property type="match status" value="1"/>
</dbReference>
<keyword evidence="4 8" id="KW-0732">Signal</keyword>
<evidence type="ECO:0000256" key="4">
    <source>
        <dbReference type="ARBA" id="ARBA00022729"/>
    </source>
</evidence>
<dbReference type="InParanoid" id="A0A369J0D8"/>
<evidence type="ECO:0000256" key="8">
    <source>
        <dbReference type="SAM" id="SignalP"/>
    </source>
</evidence>
<feature type="chain" id="PRO_5016629132" description="Alpha-galactosidase" evidence="8">
    <location>
        <begin position="20"/>
        <end position="543"/>
    </location>
</feature>
<sequence length="543" mass="58100">MFSSPSRLLVLFLTSTCLALNNSVALTPSMGWNPYNAFLCTTTETQYRSAAQSLIDMGLSALGYKYVNLDCGWQGKARNSSGGFTWDTITIPSGIPALSTFIHNLGLKFGVYSDGGYFACDFVGGTAKYLGSLGHETLDANTFAAWGADYLKYDNCYAVSETDFVNFNPPIEIKPRYVTMRDALAATKRLIVFSICEWGVQDPARWPASAVGNSWRISNDIGPPASWDNLFRIINQVVPITQFAGPGAWNDLDMLEVGNSGLTFAEQQTHFAFWAATKSPLIISTDLTNPSTQTLNILKNPRILALNQDSLGKSISFKRRYTNDHDVWAGPLEDGSTVAFVINWQSSSRLLTFNLADVGFSSATATDLITGASLSKLTSTYTSSVAGHGCIVLKLTGTTAAPPQSFTFYNAAASTNTLAGGANTRVINSSVTVVGFVGNGGTLTINGVDGGASGGTKTLSLNYINGDFVFTNTACSNCRNAFISVNGATAVQLQMPISAQSWDILFPGYLVSLPGFKAGKTNTIQFSNPNGFAPDFYRVGISV</sequence>
<dbReference type="SUPFAM" id="SSF51011">
    <property type="entry name" value="Glycosyl hydrolase domain"/>
    <property type="match status" value="1"/>
</dbReference>
<dbReference type="Gene3D" id="2.60.120.260">
    <property type="entry name" value="Galactose-binding domain-like"/>
    <property type="match status" value="1"/>
</dbReference>
<evidence type="ECO:0000256" key="6">
    <source>
        <dbReference type="ARBA" id="ARBA00023295"/>
    </source>
</evidence>
<dbReference type="PRINTS" id="PR00740">
    <property type="entry name" value="GLHYDRLASE27"/>
</dbReference>
<dbReference type="InterPro" id="IPR013785">
    <property type="entry name" value="Aldolase_TIM"/>
</dbReference>
<dbReference type="EC" id="3.2.1.22" evidence="3 7"/>
<feature type="signal peptide" evidence="8">
    <location>
        <begin position="1"/>
        <end position="19"/>
    </location>
</feature>
<organism evidence="10 11">
    <name type="scientific">Hypsizygus marmoreus</name>
    <name type="common">White beech mushroom</name>
    <name type="synonym">Agaricus marmoreus</name>
    <dbReference type="NCBI Taxonomy" id="39966"/>
    <lineage>
        <taxon>Eukaryota</taxon>
        <taxon>Fungi</taxon>
        <taxon>Dikarya</taxon>
        <taxon>Basidiomycota</taxon>
        <taxon>Agaricomycotina</taxon>
        <taxon>Agaricomycetes</taxon>
        <taxon>Agaricomycetidae</taxon>
        <taxon>Agaricales</taxon>
        <taxon>Tricholomatineae</taxon>
        <taxon>Lyophyllaceae</taxon>
        <taxon>Hypsizygus</taxon>
    </lineage>
</organism>
<dbReference type="STRING" id="39966.A0A369J0D8"/>
<dbReference type="Proteomes" id="UP000076154">
    <property type="component" value="Unassembled WGS sequence"/>
</dbReference>
<keyword evidence="5 7" id="KW-0378">Hydrolase</keyword>
<feature type="domain" description="Alpha galactosidase C-terminal" evidence="9">
    <location>
        <begin position="323"/>
        <end position="395"/>
    </location>
</feature>
<dbReference type="Pfam" id="PF16499">
    <property type="entry name" value="Melibiase_2"/>
    <property type="match status" value="1"/>
</dbReference>
<evidence type="ECO:0000256" key="1">
    <source>
        <dbReference type="ARBA" id="ARBA00001255"/>
    </source>
</evidence>
<protein>
    <recommendedName>
        <fullName evidence="3 7">Alpha-galactosidase</fullName>
        <ecNumber evidence="3 7">3.2.1.22</ecNumber>
    </recommendedName>
    <alternativeName>
        <fullName evidence="7">Melibiase</fullName>
    </alternativeName>
</protein>
<dbReference type="FunFam" id="3.20.20.70:FF:000197">
    <property type="entry name" value="Alpha-galactosidase"/>
    <property type="match status" value="1"/>
</dbReference>
<dbReference type="OrthoDB" id="5795902at2759"/>
<dbReference type="CDD" id="cd14792">
    <property type="entry name" value="GH27"/>
    <property type="match status" value="1"/>
</dbReference>
<evidence type="ECO:0000256" key="7">
    <source>
        <dbReference type="RuleBase" id="RU361168"/>
    </source>
</evidence>
<dbReference type="GO" id="GO:0004557">
    <property type="term" value="F:alpha-galactosidase activity"/>
    <property type="evidence" value="ECO:0007669"/>
    <property type="project" value="UniProtKB-EC"/>
</dbReference>
<dbReference type="InterPro" id="IPR013780">
    <property type="entry name" value="Glyco_hydro_b"/>
</dbReference>
<dbReference type="InterPro" id="IPR017853">
    <property type="entry name" value="GH"/>
</dbReference>
<evidence type="ECO:0000313" key="11">
    <source>
        <dbReference type="Proteomes" id="UP000076154"/>
    </source>
</evidence>
<dbReference type="EMBL" id="LUEZ02000096">
    <property type="protein sequence ID" value="RDB14862.1"/>
    <property type="molecule type" value="Genomic_DNA"/>
</dbReference>
<dbReference type="Gene3D" id="3.20.20.70">
    <property type="entry name" value="Aldolase class I"/>
    <property type="match status" value="1"/>
</dbReference>
<dbReference type="Pfam" id="PF17801">
    <property type="entry name" value="Melibiase_C"/>
    <property type="match status" value="1"/>
</dbReference>
<name>A0A369J0D8_HYPMA</name>
<gene>
    <name evidence="10" type="primary">aglD</name>
    <name evidence="10" type="ORF">Hypma_016357</name>
</gene>
<evidence type="ECO:0000259" key="9">
    <source>
        <dbReference type="Pfam" id="PF17801"/>
    </source>
</evidence>
<accession>A0A369J0D8</accession>
<comment type="similarity">
    <text evidence="2 7">Belongs to the glycosyl hydrolase 27 family.</text>
</comment>
<evidence type="ECO:0000256" key="5">
    <source>
        <dbReference type="ARBA" id="ARBA00022801"/>
    </source>
</evidence>
<evidence type="ECO:0000256" key="2">
    <source>
        <dbReference type="ARBA" id="ARBA00009743"/>
    </source>
</evidence>
<dbReference type="InterPro" id="IPR002241">
    <property type="entry name" value="Glyco_hydro_27"/>
</dbReference>
<keyword evidence="7" id="KW-1015">Disulfide bond</keyword>
<dbReference type="GO" id="GO:0005975">
    <property type="term" value="P:carbohydrate metabolic process"/>
    <property type="evidence" value="ECO:0007669"/>
    <property type="project" value="InterPro"/>
</dbReference>
<dbReference type="PANTHER" id="PTHR11452">
    <property type="entry name" value="ALPHA-GALACTOSIDASE/ALPHA-N-ACETYLGALACTOSAMINIDASE"/>
    <property type="match status" value="1"/>
</dbReference>
<keyword evidence="11" id="KW-1185">Reference proteome</keyword>
<dbReference type="CDD" id="cd04081">
    <property type="entry name" value="CBM35_galactosidase-like"/>
    <property type="match status" value="1"/>
</dbReference>
<dbReference type="SUPFAM" id="SSF51445">
    <property type="entry name" value="(Trans)glycosidases"/>
    <property type="match status" value="1"/>
</dbReference>
<dbReference type="AlphaFoldDB" id="A0A369J0D8"/>
<proteinExistence type="inferred from homology"/>
<dbReference type="Gene3D" id="2.60.40.1180">
    <property type="entry name" value="Golgi alpha-mannosidase II"/>
    <property type="match status" value="1"/>
</dbReference>
<reference evidence="10" key="1">
    <citation type="submission" date="2018-04" db="EMBL/GenBank/DDBJ databases">
        <title>Whole genome sequencing of Hypsizygus marmoreus.</title>
        <authorList>
            <person name="Choi I.-G."/>
            <person name="Min B."/>
            <person name="Kim J.-G."/>
            <person name="Kim S."/>
            <person name="Oh Y.-L."/>
            <person name="Kong W.-S."/>
            <person name="Park H."/>
            <person name="Jeong J."/>
            <person name="Song E.-S."/>
        </authorList>
    </citation>
    <scope>NUCLEOTIDE SEQUENCE [LARGE SCALE GENOMIC DNA]</scope>
    <source>
        <strain evidence="10">51987-8</strain>
    </source>
</reference>
<evidence type="ECO:0000313" key="10">
    <source>
        <dbReference type="EMBL" id="RDB14862.1"/>
    </source>
</evidence>
<dbReference type="InterPro" id="IPR041233">
    <property type="entry name" value="Melibiase_C"/>
</dbReference>
<comment type="catalytic activity">
    <reaction evidence="1 7">
        <text>Hydrolysis of terminal, non-reducing alpha-D-galactose residues in alpha-D-galactosides, including galactose oligosaccharides, galactomannans and galactolipids.</text>
        <dbReference type="EC" id="3.2.1.22"/>
    </reaction>
</comment>
<keyword evidence="6 7" id="KW-0326">Glycosidase</keyword>
<comment type="caution">
    <text evidence="10">The sequence shown here is derived from an EMBL/GenBank/DDBJ whole genome shotgun (WGS) entry which is preliminary data.</text>
</comment>